<evidence type="ECO:0000313" key="3">
    <source>
        <dbReference type="Proteomes" id="UP001058974"/>
    </source>
</evidence>
<protein>
    <submittedName>
        <fullName evidence="2">Uncharacterized protein</fullName>
    </submittedName>
</protein>
<dbReference type="Proteomes" id="UP001058974">
    <property type="component" value="Chromosome 7"/>
</dbReference>
<keyword evidence="3" id="KW-1185">Reference proteome</keyword>
<comment type="caution">
    <text evidence="2">The sequence shown here is derived from an EMBL/GenBank/DDBJ whole genome shotgun (WGS) entry which is preliminary data.</text>
</comment>
<accession>A0A9D4VNQ0</accession>
<dbReference type="Gramene" id="Psat07G0251600-T1">
    <property type="protein sequence ID" value="KAI5385960.1"/>
    <property type="gene ID" value="KIW84_072516"/>
</dbReference>
<feature type="region of interest" description="Disordered" evidence="1">
    <location>
        <begin position="208"/>
        <end position="231"/>
    </location>
</feature>
<gene>
    <name evidence="2" type="ORF">KIW84_072516</name>
</gene>
<evidence type="ECO:0000313" key="2">
    <source>
        <dbReference type="EMBL" id="KAI5385960.1"/>
    </source>
</evidence>
<sequence length="231" mass="25582">MGGIFYHILHNFLPYSRNSKRDKKVDGDWRQKLATRANQFMVAACVRYTEARKKVFSEISSTVNEYVDSSHGVKPPGNEILVFIDLINDVLAAHTPAGACISVEASATSIDAGLVKSFTRTLQILDLDHIDSFKVATDMSSQANHGSRQAGQVGPYTSQTYGGFEAVTDDMEHNQDLNGNFPPANEDDYMHENSEDARDVENGMENVGLQLEIQPHGQENLDEDDERRSGS</sequence>
<name>A0A9D4VNQ0_PEA</name>
<dbReference type="AlphaFoldDB" id="A0A9D4VNQ0"/>
<proteinExistence type="predicted"/>
<organism evidence="2 3">
    <name type="scientific">Pisum sativum</name>
    <name type="common">Garden pea</name>
    <name type="synonym">Lathyrus oleraceus</name>
    <dbReference type="NCBI Taxonomy" id="3888"/>
    <lineage>
        <taxon>Eukaryota</taxon>
        <taxon>Viridiplantae</taxon>
        <taxon>Streptophyta</taxon>
        <taxon>Embryophyta</taxon>
        <taxon>Tracheophyta</taxon>
        <taxon>Spermatophyta</taxon>
        <taxon>Magnoliopsida</taxon>
        <taxon>eudicotyledons</taxon>
        <taxon>Gunneridae</taxon>
        <taxon>Pentapetalae</taxon>
        <taxon>rosids</taxon>
        <taxon>fabids</taxon>
        <taxon>Fabales</taxon>
        <taxon>Fabaceae</taxon>
        <taxon>Papilionoideae</taxon>
        <taxon>50 kb inversion clade</taxon>
        <taxon>NPAAA clade</taxon>
        <taxon>Hologalegina</taxon>
        <taxon>IRL clade</taxon>
        <taxon>Fabeae</taxon>
        <taxon>Lathyrus</taxon>
    </lineage>
</organism>
<dbReference type="EMBL" id="JAMSHJ010000007">
    <property type="protein sequence ID" value="KAI5385960.1"/>
    <property type="molecule type" value="Genomic_DNA"/>
</dbReference>
<evidence type="ECO:0000256" key="1">
    <source>
        <dbReference type="SAM" id="MobiDB-lite"/>
    </source>
</evidence>
<reference evidence="2 3" key="1">
    <citation type="journal article" date="2022" name="Nat. Genet.">
        <title>Improved pea reference genome and pan-genome highlight genomic features and evolutionary characteristics.</title>
        <authorList>
            <person name="Yang T."/>
            <person name="Liu R."/>
            <person name="Luo Y."/>
            <person name="Hu S."/>
            <person name="Wang D."/>
            <person name="Wang C."/>
            <person name="Pandey M.K."/>
            <person name="Ge S."/>
            <person name="Xu Q."/>
            <person name="Li N."/>
            <person name="Li G."/>
            <person name="Huang Y."/>
            <person name="Saxena R.K."/>
            <person name="Ji Y."/>
            <person name="Li M."/>
            <person name="Yan X."/>
            <person name="He Y."/>
            <person name="Liu Y."/>
            <person name="Wang X."/>
            <person name="Xiang C."/>
            <person name="Varshney R.K."/>
            <person name="Ding H."/>
            <person name="Gao S."/>
            <person name="Zong X."/>
        </authorList>
    </citation>
    <scope>NUCLEOTIDE SEQUENCE [LARGE SCALE GENOMIC DNA]</scope>
    <source>
        <strain evidence="2 3">cv. Zhongwan 6</strain>
    </source>
</reference>